<evidence type="ECO:0000313" key="2">
    <source>
        <dbReference type="Proteomes" id="UP000729402"/>
    </source>
</evidence>
<reference evidence="1" key="2">
    <citation type="submission" date="2021-02" db="EMBL/GenBank/DDBJ databases">
        <authorList>
            <person name="Kimball J.A."/>
            <person name="Haas M.W."/>
            <person name="Macchietto M."/>
            <person name="Kono T."/>
            <person name="Duquette J."/>
            <person name="Shao M."/>
        </authorList>
    </citation>
    <scope>NUCLEOTIDE SEQUENCE</scope>
    <source>
        <tissue evidence="1">Fresh leaf tissue</tissue>
    </source>
</reference>
<name>A0A8J5SYR1_ZIZPA</name>
<protein>
    <submittedName>
        <fullName evidence="1">Uncharacterized protein</fullName>
    </submittedName>
</protein>
<dbReference type="AlphaFoldDB" id="A0A8J5SYR1"/>
<organism evidence="1 2">
    <name type="scientific">Zizania palustris</name>
    <name type="common">Northern wild rice</name>
    <dbReference type="NCBI Taxonomy" id="103762"/>
    <lineage>
        <taxon>Eukaryota</taxon>
        <taxon>Viridiplantae</taxon>
        <taxon>Streptophyta</taxon>
        <taxon>Embryophyta</taxon>
        <taxon>Tracheophyta</taxon>
        <taxon>Spermatophyta</taxon>
        <taxon>Magnoliopsida</taxon>
        <taxon>Liliopsida</taxon>
        <taxon>Poales</taxon>
        <taxon>Poaceae</taxon>
        <taxon>BOP clade</taxon>
        <taxon>Oryzoideae</taxon>
        <taxon>Oryzeae</taxon>
        <taxon>Zizaniinae</taxon>
        <taxon>Zizania</taxon>
    </lineage>
</organism>
<dbReference type="EMBL" id="JAAALK010000285">
    <property type="protein sequence ID" value="KAG8064974.1"/>
    <property type="molecule type" value="Genomic_DNA"/>
</dbReference>
<gene>
    <name evidence="1" type="ORF">GUJ93_ZPchr0004g38615</name>
</gene>
<reference evidence="1" key="1">
    <citation type="journal article" date="2021" name="bioRxiv">
        <title>Whole Genome Assembly and Annotation of Northern Wild Rice, Zizania palustris L., Supports a Whole Genome Duplication in the Zizania Genus.</title>
        <authorList>
            <person name="Haas M."/>
            <person name="Kono T."/>
            <person name="Macchietto M."/>
            <person name="Millas R."/>
            <person name="McGilp L."/>
            <person name="Shao M."/>
            <person name="Duquette J."/>
            <person name="Hirsch C.N."/>
            <person name="Kimball J."/>
        </authorList>
    </citation>
    <scope>NUCLEOTIDE SEQUENCE</scope>
    <source>
        <tissue evidence="1">Fresh leaf tissue</tissue>
    </source>
</reference>
<keyword evidence="2" id="KW-1185">Reference proteome</keyword>
<dbReference type="Proteomes" id="UP000729402">
    <property type="component" value="Unassembled WGS sequence"/>
</dbReference>
<comment type="caution">
    <text evidence="1">The sequence shown here is derived from an EMBL/GenBank/DDBJ whole genome shotgun (WGS) entry which is preliminary data.</text>
</comment>
<proteinExistence type="predicted"/>
<accession>A0A8J5SYR1</accession>
<sequence length="75" mass="7943">MARLSAAWTAASNGLDSNTVPVGGVSGRSGTQTEGSEILILTLYLHDLSENLSFAVSLIVLMPMTDIFVMDEMPV</sequence>
<evidence type="ECO:0000313" key="1">
    <source>
        <dbReference type="EMBL" id="KAG8064974.1"/>
    </source>
</evidence>